<name>A0ACC1JW45_9FUNG</name>
<protein>
    <submittedName>
        <fullName evidence="1">Uncharacterized protein</fullName>
    </submittedName>
</protein>
<evidence type="ECO:0000313" key="2">
    <source>
        <dbReference type="Proteomes" id="UP001140234"/>
    </source>
</evidence>
<proteinExistence type="predicted"/>
<accession>A0ACC1JW45</accession>
<keyword evidence="2" id="KW-1185">Reference proteome</keyword>
<gene>
    <name evidence="1" type="ORF">IWQ57_003506</name>
</gene>
<dbReference type="EMBL" id="JANBUJ010001156">
    <property type="protein sequence ID" value="KAJ2768510.1"/>
    <property type="molecule type" value="Genomic_DNA"/>
</dbReference>
<organism evidence="1 2">
    <name type="scientific">Coemansia nantahalensis</name>
    <dbReference type="NCBI Taxonomy" id="2789366"/>
    <lineage>
        <taxon>Eukaryota</taxon>
        <taxon>Fungi</taxon>
        <taxon>Fungi incertae sedis</taxon>
        <taxon>Zoopagomycota</taxon>
        <taxon>Kickxellomycotina</taxon>
        <taxon>Kickxellomycetes</taxon>
        <taxon>Kickxellales</taxon>
        <taxon>Kickxellaceae</taxon>
        <taxon>Coemansia</taxon>
    </lineage>
</organism>
<dbReference type="Proteomes" id="UP001140234">
    <property type="component" value="Unassembled WGS sequence"/>
</dbReference>
<reference evidence="1" key="1">
    <citation type="submission" date="2022-07" db="EMBL/GenBank/DDBJ databases">
        <title>Phylogenomic reconstructions and comparative analyses of Kickxellomycotina fungi.</title>
        <authorList>
            <person name="Reynolds N.K."/>
            <person name="Stajich J.E."/>
            <person name="Barry K."/>
            <person name="Grigoriev I.V."/>
            <person name="Crous P."/>
            <person name="Smith M.E."/>
        </authorList>
    </citation>
    <scope>NUCLEOTIDE SEQUENCE</scope>
    <source>
        <strain evidence="1">CBS 109366</strain>
    </source>
</reference>
<sequence>MTSRGFTRFLLAAFKWTLLAVLFLDAANSRLIMSKFTGFSMPSKEEQAAKKKLWEDRLMGKTLIYERPDAPGSAPVPVPAPAPAPVETVADPEAPLDTPAPHPWLVKVDGETRVQVSLIPCRVRVIWPGRPVTRDLQPDRLNLCCDGQDKVTAVGFY</sequence>
<evidence type="ECO:0000313" key="1">
    <source>
        <dbReference type="EMBL" id="KAJ2768510.1"/>
    </source>
</evidence>
<comment type="caution">
    <text evidence="1">The sequence shown here is derived from an EMBL/GenBank/DDBJ whole genome shotgun (WGS) entry which is preliminary data.</text>
</comment>